<dbReference type="SUPFAM" id="SSF51445">
    <property type="entry name" value="(Trans)glycosidases"/>
    <property type="match status" value="1"/>
</dbReference>
<gene>
    <name evidence="7" type="ORF">OM075_15525</name>
</gene>
<evidence type="ECO:0000313" key="7">
    <source>
        <dbReference type="EMBL" id="MCW3787885.1"/>
    </source>
</evidence>
<dbReference type="SUPFAM" id="SSF49785">
    <property type="entry name" value="Galactose-binding domain-like"/>
    <property type="match status" value="1"/>
</dbReference>
<evidence type="ECO:0000313" key="8">
    <source>
        <dbReference type="Proteomes" id="UP001209229"/>
    </source>
</evidence>
<feature type="domain" description="Glycoside hydrolase family 2 immunoglobulin-like beta-sandwich" evidence="4">
    <location>
        <begin position="187"/>
        <end position="288"/>
    </location>
</feature>
<dbReference type="GO" id="GO:0004553">
    <property type="term" value="F:hydrolase activity, hydrolyzing O-glycosyl compounds"/>
    <property type="evidence" value="ECO:0007669"/>
    <property type="project" value="InterPro"/>
</dbReference>
<feature type="domain" description="Glycosyl hydrolases family 2 sugar binding" evidence="6">
    <location>
        <begin position="27"/>
        <end position="177"/>
    </location>
</feature>
<dbReference type="Gene3D" id="3.20.20.80">
    <property type="entry name" value="Glycosidases"/>
    <property type="match status" value="1"/>
</dbReference>
<comment type="caution">
    <text evidence="7">The sequence shown here is derived from an EMBL/GenBank/DDBJ whole genome shotgun (WGS) entry which is preliminary data.</text>
</comment>
<evidence type="ECO:0000256" key="2">
    <source>
        <dbReference type="ARBA" id="ARBA00022801"/>
    </source>
</evidence>
<dbReference type="RefSeq" id="WP_301191449.1">
    <property type="nucleotide sequence ID" value="NZ_JAPDPJ010000038.1"/>
</dbReference>
<dbReference type="EMBL" id="JAPDPJ010000038">
    <property type="protein sequence ID" value="MCW3787885.1"/>
    <property type="molecule type" value="Genomic_DNA"/>
</dbReference>
<dbReference type="InterPro" id="IPR006104">
    <property type="entry name" value="Glyco_hydro_2_N"/>
</dbReference>
<dbReference type="InterPro" id="IPR036156">
    <property type="entry name" value="Beta-gal/glucu_dom_sf"/>
</dbReference>
<dbReference type="PANTHER" id="PTHR42732:SF1">
    <property type="entry name" value="BETA-MANNOSIDASE"/>
    <property type="match status" value="1"/>
</dbReference>
<dbReference type="Pfam" id="PF02837">
    <property type="entry name" value="Glyco_hydro_2_N"/>
    <property type="match status" value="1"/>
</dbReference>
<dbReference type="InterPro" id="IPR017853">
    <property type="entry name" value="GH"/>
</dbReference>
<dbReference type="SUPFAM" id="SSF49303">
    <property type="entry name" value="beta-Galactosidase/glucuronidase domain"/>
    <property type="match status" value="1"/>
</dbReference>
<protein>
    <recommendedName>
        <fullName evidence="9">Beta-galactosidase</fullName>
    </recommendedName>
</protein>
<organism evidence="7 8">
    <name type="scientific">Plebeiibacterium sediminum</name>
    <dbReference type="NCBI Taxonomy" id="2992112"/>
    <lineage>
        <taxon>Bacteria</taxon>
        <taxon>Pseudomonadati</taxon>
        <taxon>Bacteroidota</taxon>
        <taxon>Bacteroidia</taxon>
        <taxon>Marinilabiliales</taxon>
        <taxon>Marinilabiliaceae</taxon>
        <taxon>Plebeiibacterium</taxon>
    </lineage>
</organism>
<dbReference type="InterPro" id="IPR051913">
    <property type="entry name" value="GH2_Domain-Containing"/>
</dbReference>
<dbReference type="Gene3D" id="2.60.40.10">
    <property type="entry name" value="Immunoglobulins"/>
    <property type="match status" value="1"/>
</dbReference>
<evidence type="ECO:0000256" key="3">
    <source>
        <dbReference type="ARBA" id="ARBA00023295"/>
    </source>
</evidence>
<dbReference type="Pfam" id="PF02836">
    <property type="entry name" value="Glyco_hydro_2_C"/>
    <property type="match status" value="1"/>
</dbReference>
<reference evidence="7" key="1">
    <citation type="submission" date="2022-10" db="EMBL/GenBank/DDBJ databases">
        <authorList>
            <person name="Yu W.X."/>
        </authorList>
    </citation>
    <scope>NUCLEOTIDE SEQUENCE</scope>
    <source>
        <strain evidence="7">AAT</strain>
    </source>
</reference>
<comment type="similarity">
    <text evidence="1">Belongs to the glycosyl hydrolase 2 family.</text>
</comment>
<dbReference type="InterPro" id="IPR013783">
    <property type="entry name" value="Ig-like_fold"/>
</dbReference>
<dbReference type="AlphaFoldDB" id="A0AAE3M7C6"/>
<keyword evidence="3" id="KW-0326">Glycosidase</keyword>
<proteinExistence type="inferred from homology"/>
<dbReference type="InterPro" id="IPR006103">
    <property type="entry name" value="Glyco_hydro_2_cat"/>
</dbReference>
<evidence type="ECO:0000259" key="5">
    <source>
        <dbReference type="Pfam" id="PF02836"/>
    </source>
</evidence>
<dbReference type="Proteomes" id="UP001209229">
    <property type="component" value="Unassembled WGS sequence"/>
</dbReference>
<dbReference type="Gene3D" id="2.60.120.260">
    <property type="entry name" value="Galactose-binding domain-like"/>
    <property type="match status" value="1"/>
</dbReference>
<evidence type="ECO:0000259" key="4">
    <source>
        <dbReference type="Pfam" id="PF00703"/>
    </source>
</evidence>
<accession>A0AAE3M7C6</accession>
<dbReference type="GO" id="GO:0005975">
    <property type="term" value="P:carbohydrate metabolic process"/>
    <property type="evidence" value="ECO:0007669"/>
    <property type="project" value="InterPro"/>
</dbReference>
<evidence type="ECO:0008006" key="9">
    <source>
        <dbReference type="Google" id="ProtNLM"/>
    </source>
</evidence>
<dbReference type="InterPro" id="IPR008979">
    <property type="entry name" value="Galactose-bd-like_sf"/>
</dbReference>
<keyword evidence="2" id="KW-0378">Hydrolase</keyword>
<evidence type="ECO:0000259" key="6">
    <source>
        <dbReference type="Pfam" id="PF02837"/>
    </source>
</evidence>
<feature type="domain" description="Glycoside hydrolase family 2 catalytic" evidence="5">
    <location>
        <begin position="290"/>
        <end position="545"/>
    </location>
</feature>
<evidence type="ECO:0000256" key="1">
    <source>
        <dbReference type="ARBA" id="ARBA00007401"/>
    </source>
</evidence>
<sequence>MTNKILFLSFLILSFTLKSHSQTREVQSLDGAWIFALDSANIGFESNWEKGIPTDIANNVIVPHTWNLDKESEEYVGWAWYEKEFNTDRNWKNKVIRLKFDAVYHDAIVYINGKKLGENKNAGYTSFSFDITKYISFNQQNKIVVAVNNDFSKTNFPYNKAFDWVNDGGITRSVNLILTGKPSLQYVHVKPAINLNDSTGNTSISIKLWEKNISNATFSFAIKDKSTGAVILSETKTLKAINGKFQYSFKLGKIKPWHFDAPNLYELQTTVINKESSTDEKTVAFGFRDIKIKDEHLYLNGEIVRLPGIEYMPGSSTKYGITEPRSYMDSIVRTMKDLNVCITRFHWPQDEYMLSLMDQYGILVQEELPWWQRPAKLSPELIQSAKKQLKGFINDHYNHPSIFSWGVSNEVNGDTDKETYLELKKFVKNLDSSRFTTVVSNRIWQKKKDDETLLFDMPTWNEYIGTWHGKDRNELSGKLDTLKMTLENRPLLITENGLCEPANTGGDARRIDDMLFHIKEWQKKPFVMGYIYFCLSDYRTHMGEEGFGKYKIRRHGITDVNLNPKPSYSVFKQIASPINITKVERISNKDALIQIQVKNDIPSYNLKGYIIKYTNNKNKVVEIKLPMLKPGDLFSTNLIDVNPQFKFKILRPGGFSVIEY</sequence>
<keyword evidence="8" id="KW-1185">Reference proteome</keyword>
<dbReference type="Pfam" id="PF00703">
    <property type="entry name" value="Glyco_hydro_2"/>
    <property type="match status" value="1"/>
</dbReference>
<dbReference type="InterPro" id="IPR006102">
    <property type="entry name" value="Ig-like_GH2"/>
</dbReference>
<dbReference type="PANTHER" id="PTHR42732">
    <property type="entry name" value="BETA-GALACTOSIDASE"/>
    <property type="match status" value="1"/>
</dbReference>
<name>A0AAE3M7C6_9BACT</name>